<evidence type="ECO:0000313" key="3">
    <source>
        <dbReference type="EMBL" id="QOR72630.1"/>
    </source>
</evidence>
<reference evidence="3 4" key="1">
    <citation type="submission" date="2020-10" db="EMBL/GenBank/DDBJ databases">
        <title>Haloactinobacterium sp. RN3S43, a bacterium isolated from saline soil.</title>
        <authorList>
            <person name="Sun J.-Q."/>
        </authorList>
    </citation>
    <scope>NUCLEOTIDE SEQUENCE [LARGE SCALE GENOMIC DNA]</scope>
    <source>
        <strain evidence="3 4">RN3S43</strain>
    </source>
</reference>
<dbReference type="CDD" id="cd10917">
    <property type="entry name" value="CE4_NodB_like_6s_7s"/>
    <property type="match status" value="1"/>
</dbReference>
<keyword evidence="4" id="KW-1185">Reference proteome</keyword>
<dbReference type="Gene3D" id="3.20.20.370">
    <property type="entry name" value="Glycoside hydrolase/deacetylase"/>
    <property type="match status" value="1"/>
</dbReference>
<sequence>MVTGTLSSGSEPEPMGATDQQASDGGGTNEVIHQVDTDDRVIFVTIDDGHYPSPRALDLVREHQMPVSLFLNAEPVRLHASYFEEYVALGNRVHSHTMNHPDLRQLAPAGQEEEICGMVEMLQENFDPSAIGSLLRAPYGASDASTAEAAAACDITTVVHWSGTAEDGHVSLAHGDELLPGDIILTHFTDDLPANLEQIQRMADEAGLTIARLEDYL</sequence>
<name>A0A7M1SYI3_9MICO</name>
<proteinExistence type="predicted"/>
<dbReference type="SUPFAM" id="SSF88713">
    <property type="entry name" value="Glycoside hydrolase/deacetylase"/>
    <property type="match status" value="1"/>
</dbReference>
<gene>
    <name evidence="3" type="ORF">IM660_06660</name>
</gene>
<dbReference type="Proteomes" id="UP000593758">
    <property type="component" value="Chromosome"/>
</dbReference>
<accession>A0A7M1SYI3</accession>
<dbReference type="PANTHER" id="PTHR10587">
    <property type="entry name" value="GLYCOSYL TRANSFERASE-RELATED"/>
    <property type="match status" value="1"/>
</dbReference>
<dbReference type="InterPro" id="IPR011330">
    <property type="entry name" value="Glyco_hydro/deAcase_b/a-brl"/>
</dbReference>
<feature type="domain" description="NodB homology" evidence="2">
    <location>
        <begin position="40"/>
        <end position="217"/>
    </location>
</feature>
<protein>
    <submittedName>
        <fullName evidence="3">Polysaccharide deacetylase family protein</fullName>
    </submittedName>
</protein>
<dbReference type="AlphaFoldDB" id="A0A7M1SYI3"/>
<dbReference type="PANTHER" id="PTHR10587:SF134">
    <property type="entry name" value="SECRETED PROTEIN"/>
    <property type="match status" value="1"/>
</dbReference>
<dbReference type="GO" id="GO:0016810">
    <property type="term" value="F:hydrolase activity, acting on carbon-nitrogen (but not peptide) bonds"/>
    <property type="evidence" value="ECO:0007669"/>
    <property type="project" value="InterPro"/>
</dbReference>
<organism evidence="3 4">
    <name type="scientific">Ruania alkalisoli</name>
    <dbReference type="NCBI Taxonomy" id="2779775"/>
    <lineage>
        <taxon>Bacteria</taxon>
        <taxon>Bacillati</taxon>
        <taxon>Actinomycetota</taxon>
        <taxon>Actinomycetes</taxon>
        <taxon>Micrococcales</taxon>
        <taxon>Ruaniaceae</taxon>
        <taxon>Ruania</taxon>
    </lineage>
</organism>
<dbReference type="PROSITE" id="PS51677">
    <property type="entry name" value="NODB"/>
    <property type="match status" value="1"/>
</dbReference>
<dbReference type="KEGG" id="halt:IM660_06660"/>
<dbReference type="InterPro" id="IPR002509">
    <property type="entry name" value="NODB_dom"/>
</dbReference>
<evidence type="ECO:0000256" key="1">
    <source>
        <dbReference type="SAM" id="MobiDB-lite"/>
    </source>
</evidence>
<dbReference type="Pfam" id="PF01522">
    <property type="entry name" value="Polysacc_deac_1"/>
    <property type="match status" value="1"/>
</dbReference>
<dbReference type="GO" id="GO:0005975">
    <property type="term" value="P:carbohydrate metabolic process"/>
    <property type="evidence" value="ECO:0007669"/>
    <property type="project" value="InterPro"/>
</dbReference>
<feature type="region of interest" description="Disordered" evidence="1">
    <location>
        <begin position="1"/>
        <end position="31"/>
    </location>
</feature>
<dbReference type="InterPro" id="IPR050248">
    <property type="entry name" value="Polysacc_deacetylase_ArnD"/>
</dbReference>
<evidence type="ECO:0000313" key="4">
    <source>
        <dbReference type="Proteomes" id="UP000593758"/>
    </source>
</evidence>
<feature type="compositionally biased region" description="Polar residues" evidence="1">
    <location>
        <begin position="1"/>
        <end position="10"/>
    </location>
</feature>
<evidence type="ECO:0000259" key="2">
    <source>
        <dbReference type="PROSITE" id="PS51677"/>
    </source>
</evidence>
<dbReference type="EMBL" id="CP063169">
    <property type="protein sequence ID" value="QOR72630.1"/>
    <property type="molecule type" value="Genomic_DNA"/>
</dbReference>